<evidence type="ECO:0000256" key="2">
    <source>
        <dbReference type="ARBA" id="ARBA00004251"/>
    </source>
</evidence>
<feature type="compositionally biased region" description="Polar residues" evidence="17">
    <location>
        <begin position="251"/>
        <end position="268"/>
    </location>
</feature>
<evidence type="ECO:0000256" key="18">
    <source>
        <dbReference type="SAM" id="Phobius"/>
    </source>
</evidence>
<feature type="chain" id="PRO_5010233701" description="RING-type E3 ubiquitin transferase" evidence="19">
    <location>
        <begin position="17"/>
        <end position="961"/>
    </location>
</feature>
<comment type="pathway">
    <text evidence="3">Protein modification; protein ubiquitination.</text>
</comment>
<keyword evidence="11 16" id="KW-0863">Zinc-finger</keyword>
<comment type="subcellular location">
    <subcellularLocation>
        <location evidence="2">Cell membrane</location>
        <topology evidence="2">Single-pass type I membrane protein</topology>
    </subcellularLocation>
</comment>
<dbReference type="PANTHER" id="PTHR16200">
    <property type="entry name" value="RING ZINC FINGER"/>
    <property type="match status" value="1"/>
</dbReference>
<dbReference type="GO" id="GO:0008270">
    <property type="term" value="F:zinc ion binding"/>
    <property type="evidence" value="ECO:0007669"/>
    <property type="project" value="UniProtKB-KW"/>
</dbReference>
<evidence type="ECO:0000256" key="7">
    <source>
        <dbReference type="ARBA" id="ARBA00022679"/>
    </source>
</evidence>
<reference evidence="22" key="1">
    <citation type="submission" date="2025-08" db="UniProtKB">
        <authorList>
            <consortium name="RefSeq"/>
        </authorList>
    </citation>
    <scope>IDENTIFICATION</scope>
    <source>
        <tissue evidence="22">Gonads</tissue>
    </source>
</reference>
<dbReference type="CDD" id="cd16666">
    <property type="entry name" value="RING-H2_RNF43-like"/>
    <property type="match status" value="1"/>
</dbReference>
<dbReference type="InterPro" id="IPR051073">
    <property type="entry name" value="ZNRF3_Arkadia_E3_ligases"/>
</dbReference>
<dbReference type="GO" id="GO:0061630">
    <property type="term" value="F:ubiquitin protein ligase activity"/>
    <property type="evidence" value="ECO:0007669"/>
    <property type="project" value="UniProtKB-EC"/>
</dbReference>
<dbReference type="SMART" id="SM00184">
    <property type="entry name" value="RING"/>
    <property type="match status" value="1"/>
</dbReference>
<name>A0A1S3JCA1_LINAN</name>
<feature type="domain" description="RING-type" evidence="20">
    <location>
        <begin position="282"/>
        <end position="322"/>
    </location>
</feature>
<accession>A0A1S3JCA1</accession>
<dbReference type="GO" id="GO:0016055">
    <property type="term" value="P:Wnt signaling pathway"/>
    <property type="evidence" value="ECO:0007669"/>
    <property type="project" value="UniProtKB-KW"/>
</dbReference>
<evidence type="ECO:0000256" key="4">
    <source>
        <dbReference type="ARBA" id="ARBA00008759"/>
    </source>
</evidence>
<feature type="signal peptide" evidence="19">
    <location>
        <begin position="1"/>
        <end position="16"/>
    </location>
</feature>
<dbReference type="Proteomes" id="UP000085678">
    <property type="component" value="Unplaced"/>
</dbReference>
<evidence type="ECO:0000256" key="11">
    <source>
        <dbReference type="ARBA" id="ARBA00022771"/>
    </source>
</evidence>
<dbReference type="KEGG" id="lak:106172001"/>
<evidence type="ECO:0000256" key="9">
    <source>
        <dbReference type="ARBA" id="ARBA00022692"/>
    </source>
</evidence>
<dbReference type="GO" id="GO:0016567">
    <property type="term" value="P:protein ubiquitination"/>
    <property type="evidence" value="ECO:0007669"/>
    <property type="project" value="UniProtKB-UniPathway"/>
</dbReference>
<dbReference type="EC" id="2.3.2.27" evidence="5"/>
<dbReference type="PROSITE" id="PS50089">
    <property type="entry name" value="ZF_RING_2"/>
    <property type="match status" value="1"/>
</dbReference>
<feature type="region of interest" description="Disordered" evidence="17">
    <location>
        <begin position="634"/>
        <end position="653"/>
    </location>
</feature>
<feature type="transmembrane region" description="Helical" evidence="18">
    <location>
        <begin position="191"/>
        <end position="213"/>
    </location>
</feature>
<proteinExistence type="inferred from homology"/>
<feature type="region of interest" description="Disordered" evidence="17">
    <location>
        <begin position="508"/>
        <end position="553"/>
    </location>
</feature>
<evidence type="ECO:0000256" key="17">
    <source>
        <dbReference type="SAM" id="MobiDB-lite"/>
    </source>
</evidence>
<feature type="compositionally biased region" description="Polar residues" evidence="17">
    <location>
        <begin position="634"/>
        <end position="648"/>
    </location>
</feature>
<feature type="region of interest" description="Disordered" evidence="17">
    <location>
        <begin position="713"/>
        <end position="790"/>
    </location>
</feature>
<evidence type="ECO:0000256" key="16">
    <source>
        <dbReference type="PROSITE-ProRule" id="PRU00175"/>
    </source>
</evidence>
<keyword evidence="6" id="KW-1003">Cell membrane</keyword>
<dbReference type="Pfam" id="PF13639">
    <property type="entry name" value="zf-RING_2"/>
    <property type="match status" value="1"/>
</dbReference>
<evidence type="ECO:0000256" key="3">
    <source>
        <dbReference type="ARBA" id="ARBA00004906"/>
    </source>
</evidence>
<evidence type="ECO:0000256" key="8">
    <source>
        <dbReference type="ARBA" id="ARBA00022687"/>
    </source>
</evidence>
<dbReference type="Pfam" id="PF18212">
    <property type="entry name" value="ZNRF_3_ecto"/>
    <property type="match status" value="1"/>
</dbReference>
<keyword evidence="11 16" id="KW-0479">Metal-binding</keyword>
<protein>
    <recommendedName>
        <fullName evidence="5">RING-type E3 ubiquitin transferase</fullName>
        <ecNumber evidence="5">2.3.2.27</ecNumber>
    </recommendedName>
</protein>
<evidence type="ECO:0000256" key="14">
    <source>
        <dbReference type="ARBA" id="ARBA00022989"/>
    </source>
</evidence>
<keyword evidence="14 18" id="KW-1133">Transmembrane helix</keyword>
<dbReference type="GO" id="GO:0030178">
    <property type="term" value="P:negative regulation of Wnt signaling pathway"/>
    <property type="evidence" value="ECO:0007669"/>
    <property type="project" value="UniProtKB-ARBA"/>
</dbReference>
<gene>
    <name evidence="22" type="primary">LOC106172001</name>
</gene>
<dbReference type="STRING" id="7574.A0A1S3JCA1"/>
<feature type="region of interest" description="Disordered" evidence="17">
    <location>
        <begin position="459"/>
        <end position="489"/>
    </location>
</feature>
<feature type="region of interest" description="Disordered" evidence="17">
    <location>
        <begin position="247"/>
        <end position="268"/>
    </location>
</feature>
<evidence type="ECO:0000259" key="20">
    <source>
        <dbReference type="PROSITE" id="PS50089"/>
    </source>
</evidence>
<feature type="compositionally biased region" description="Polar residues" evidence="17">
    <location>
        <begin position="508"/>
        <end position="536"/>
    </location>
</feature>
<evidence type="ECO:0000256" key="12">
    <source>
        <dbReference type="ARBA" id="ARBA00022786"/>
    </source>
</evidence>
<evidence type="ECO:0000256" key="6">
    <source>
        <dbReference type="ARBA" id="ARBA00022475"/>
    </source>
</evidence>
<evidence type="ECO:0000313" key="22">
    <source>
        <dbReference type="RefSeq" id="XP_013408027.1"/>
    </source>
</evidence>
<feature type="compositionally biased region" description="Polar residues" evidence="17">
    <location>
        <begin position="478"/>
        <end position="489"/>
    </location>
</feature>
<dbReference type="InterPro" id="IPR040700">
    <property type="entry name" value="ZNRF-3_ecto"/>
</dbReference>
<keyword evidence="12" id="KW-0833">Ubl conjugation pathway</keyword>
<organism evidence="21 22">
    <name type="scientific">Lingula anatina</name>
    <name type="common">Brachiopod</name>
    <name type="synonym">Lingula unguis</name>
    <dbReference type="NCBI Taxonomy" id="7574"/>
    <lineage>
        <taxon>Eukaryota</taxon>
        <taxon>Metazoa</taxon>
        <taxon>Spiralia</taxon>
        <taxon>Lophotrochozoa</taxon>
        <taxon>Brachiopoda</taxon>
        <taxon>Linguliformea</taxon>
        <taxon>Lingulata</taxon>
        <taxon>Lingulida</taxon>
        <taxon>Linguloidea</taxon>
        <taxon>Lingulidae</taxon>
        <taxon>Lingula</taxon>
    </lineage>
</organism>
<evidence type="ECO:0000256" key="13">
    <source>
        <dbReference type="ARBA" id="ARBA00022833"/>
    </source>
</evidence>
<dbReference type="UniPathway" id="UPA00143"/>
<dbReference type="SUPFAM" id="SSF57850">
    <property type="entry name" value="RING/U-box"/>
    <property type="match status" value="1"/>
</dbReference>
<evidence type="ECO:0000256" key="1">
    <source>
        <dbReference type="ARBA" id="ARBA00000900"/>
    </source>
</evidence>
<dbReference type="Gene3D" id="3.30.40.10">
    <property type="entry name" value="Zinc/RING finger domain, C3HC4 (zinc finger)"/>
    <property type="match status" value="1"/>
</dbReference>
<evidence type="ECO:0000256" key="19">
    <source>
        <dbReference type="SAM" id="SignalP"/>
    </source>
</evidence>
<feature type="compositionally biased region" description="Polar residues" evidence="17">
    <location>
        <begin position="776"/>
        <end position="788"/>
    </location>
</feature>
<dbReference type="RefSeq" id="XP_013408027.1">
    <property type="nucleotide sequence ID" value="XM_013552573.1"/>
</dbReference>
<dbReference type="InParanoid" id="A0A1S3JCA1"/>
<comment type="catalytic activity">
    <reaction evidence="1">
        <text>S-ubiquitinyl-[E2 ubiquitin-conjugating enzyme]-L-cysteine + [acceptor protein]-L-lysine = [E2 ubiquitin-conjugating enzyme]-L-cysteine + N(6)-ubiquitinyl-[acceptor protein]-L-lysine.</text>
        <dbReference type="EC" id="2.3.2.27"/>
    </reaction>
</comment>
<dbReference type="Gene3D" id="3.50.30.30">
    <property type="match status" value="1"/>
</dbReference>
<evidence type="ECO:0000256" key="5">
    <source>
        <dbReference type="ARBA" id="ARBA00012483"/>
    </source>
</evidence>
<dbReference type="GO" id="GO:0005886">
    <property type="term" value="C:plasma membrane"/>
    <property type="evidence" value="ECO:0007669"/>
    <property type="project" value="UniProtKB-SubCell"/>
</dbReference>
<keyword evidence="13" id="KW-0862">Zinc</keyword>
<comment type="similarity">
    <text evidence="4">Belongs to the ZNRF3 family.</text>
</comment>
<dbReference type="OrthoDB" id="8062037at2759"/>
<sequence length="961" mass="106299">MIREVLLLMQVVMVFASKEKALLEVVLYETATNGVEYRTYTYSLIAHFSRAGALVSAEGHIIQMHPLGLCNTGDDDDLYKFGWVGVVKLEEPDIEPEPCMSVYQKAKRAIQRGATAVVFDITDNPHAAAELKKHHEDGLPILERPVLTIEKKEATKLMKIVNTQKVARARIVRHIHPQKVSEEQAATDKEFFHMGILLAVVVLFCIVCLVIILKLKWKNRSAEASLTELSKRAIARLETRKFKGLGKHTESLGSHPNQHRPSPSRTVTPDLYSLSSSADAQCAICLEEYKDGQVLRLLPCNHEFHKACVDPWLLVNHTCPLCLFDILDCLKPTGSNSSTLECQQGSQNAPAPRVDLARTNSVISLPAHITVALTPHAMEGASHSQHHARNNMQVMVSRHSGQTSTGQAFHNSYSNRTYENVYSPYSPQQQQQQYQQPPDNYLQKDVSTKTSIQRADKYHRTAGSQTGNVASPYHQRRNSNSYSGSKVTGDSVNTYSPCTRTLFLANASSGHHNSVSKPQTMKSGEHASSSMASPYTRTKDVHSSCGKHRTQRKMGVCHSHAASNYNKDSVSTTQSSATRGQFGVATPTTCQRSLCNGSNSKRPVSVPVCNNNTNSRSSAEIILSEQECDYNSNNDISNQSTYGSSDTVPSDVSSYNSNIYYDSSAEKKKKAPPRLPPIHLRPTCAMGEHVCSKPNCKRVQEIRFSCSSCSSGEHEPSVHLHHHRHHQQQQQKQLEEQSEKPPAVPPRPHRTYKQKAGTGSNNYKNYPSNEHEQSDSSHYSFSGTTPSPIVSDDSDGAVPAALLAQQLEIHRNLNQAQLVNNNNGNNSTTAQCTCPSVLGPQILPGVVSYMCTQHEITYSIPTGLQSNEVRFVRQGEQLCQVHKMATGGGAQMLPLPSRLSHLCLYPHHCQIHSQSLLQQQQQTLPLLIAQFLLLVPLQPQSKQAPQGASRTLICLIRPLQP</sequence>
<keyword evidence="21" id="KW-1185">Reference proteome</keyword>
<dbReference type="AlphaFoldDB" id="A0A1S3JCA1"/>
<evidence type="ECO:0000256" key="10">
    <source>
        <dbReference type="ARBA" id="ARBA00022729"/>
    </source>
</evidence>
<keyword evidence="10 19" id="KW-0732">Signal</keyword>
<dbReference type="InterPro" id="IPR001841">
    <property type="entry name" value="Znf_RING"/>
</dbReference>
<keyword evidence="9 18" id="KW-0812">Transmembrane</keyword>
<keyword evidence="7" id="KW-0808">Transferase</keyword>
<evidence type="ECO:0000256" key="15">
    <source>
        <dbReference type="ARBA" id="ARBA00023136"/>
    </source>
</evidence>
<evidence type="ECO:0000313" key="21">
    <source>
        <dbReference type="Proteomes" id="UP000085678"/>
    </source>
</evidence>
<dbReference type="GeneID" id="106172001"/>
<dbReference type="InterPro" id="IPR013083">
    <property type="entry name" value="Znf_RING/FYVE/PHD"/>
</dbReference>
<keyword evidence="15 18" id="KW-0472">Membrane</keyword>
<keyword evidence="8" id="KW-0879">Wnt signaling pathway</keyword>
<feature type="compositionally biased region" description="Polar residues" evidence="17">
    <location>
        <begin position="757"/>
        <end position="768"/>
    </location>
</feature>